<feature type="repeat" description="WD" evidence="5">
    <location>
        <begin position="374"/>
        <end position="415"/>
    </location>
</feature>
<dbReference type="InterPro" id="IPR015943">
    <property type="entry name" value="WD40/YVTN_repeat-like_dom_sf"/>
</dbReference>
<dbReference type="SMART" id="SM00320">
    <property type="entry name" value="WD40"/>
    <property type="match status" value="8"/>
</dbReference>
<accession>A0A2V0NRX9</accession>
<dbReference type="PROSITE" id="PS50294">
    <property type="entry name" value="WD_REPEATS_REGION"/>
    <property type="match status" value="7"/>
</dbReference>
<reference evidence="8 9" key="1">
    <citation type="journal article" date="2018" name="Sci. Rep.">
        <title>Raphidocelis subcapitata (=Pseudokirchneriella subcapitata) provides an insight into genome evolution and environmental adaptations in the Sphaeropleales.</title>
        <authorList>
            <person name="Suzuki S."/>
            <person name="Yamaguchi H."/>
            <person name="Nakajima N."/>
            <person name="Kawachi M."/>
        </authorList>
    </citation>
    <scope>NUCLEOTIDE SEQUENCE [LARGE SCALE GENOMIC DNA]</scope>
    <source>
        <strain evidence="8 9">NIES-35</strain>
    </source>
</reference>
<evidence type="ECO:0000256" key="6">
    <source>
        <dbReference type="SAM" id="MobiDB-lite"/>
    </source>
</evidence>
<feature type="domain" description="NLE" evidence="7">
    <location>
        <begin position="30"/>
        <end position="90"/>
    </location>
</feature>
<dbReference type="Gene3D" id="2.130.10.10">
    <property type="entry name" value="YVTN repeat-like/Quinoprotein amine dehydrogenase"/>
    <property type="match status" value="1"/>
</dbReference>
<dbReference type="SUPFAM" id="SSF48150">
    <property type="entry name" value="DNA-glycosylase"/>
    <property type="match status" value="1"/>
</dbReference>
<dbReference type="PROSITE" id="PS50082">
    <property type="entry name" value="WD_REPEATS_2"/>
    <property type="match status" value="7"/>
</dbReference>
<evidence type="ECO:0000256" key="2">
    <source>
        <dbReference type="ARBA" id="ARBA00022574"/>
    </source>
</evidence>
<feature type="repeat" description="WD" evidence="5">
    <location>
        <begin position="416"/>
        <end position="457"/>
    </location>
</feature>
<evidence type="ECO:0000313" key="8">
    <source>
        <dbReference type="EMBL" id="GBF90391.1"/>
    </source>
</evidence>
<organism evidence="8 9">
    <name type="scientific">Raphidocelis subcapitata</name>
    <dbReference type="NCBI Taxonomy" id="307507"/>
    <lineage>
        <taxon>Eukaryota</taxon>
        <taxon>Viridiplantae</taxon>
        <taxon>Chlorophyta</taxon>
        <taxon>core chlorophytes</taxon>
        <taxon>Chlorophyceae</taxon>
        <taxon>CS clade</taxon>
        <taxon>Sphaeropleales</taxon>
        <taxon>Selenastraceae</taxon>
        <taxon>Raphidocelis</taxon>
    </lineage>
</organism>
<dbReference type="InterPro" id="IPR001680">
    <property type="entry name" value="WD40_rpt"/>
</dbReference>
<dbReference type="EMBL" id="BDRX01000016">
    <property type="protein sequence ID" value="GBF90391.1"/>
    <property type="molecule type" value="Genomic_DNA"/>
</dbReference>
<feature type="repeat" description="WD" evidence="5">
    <location>
        <begin position="458"/>
        <end position="487"/>
    </location>
</feature>
<dbReference type="GO" id="GO:0005730">
    <property type="term" value="C:nucleolus"/>
    <property type="evidence" value="ECO:0007669"/>
    <property type="project" value="UniProtKB-SubCell"/>
</dbReference>
<keyword evidence="4" id="KW-0539">Nucleus</keyword>
<dbReference type="GO" id="GO:0000027">
    <property type="term" value="P:ribosomal large subunit assembly"/>
    <property type="evidence" value="ECO:0007669"/>
    <property type="project" value="TreeGrafter"/>
</dbReference>
<dbReference type="InterPro" id="IPR011257">
    <property type="entry name" value="DNA_glycosylase"/>
</dbReference>
<dbReference type="Pfam" id="PF00400">
    <property type="entry name" value="WD40"/>
    <property type="match status" value="7"/>
</dbReference>
<feature type="region of interest" description="Disordered" evidence="6">
    <location>
        <begin position="1"/>
        <end position="22"/>
    </location>
</feature>
<dbReference type="SUPFAM" id="SSF50978">
    <property type="entry name" value="WD40 repeat-like"/>
    <property type="match status" value="1"/>
</dbReference>
<feature type="repeat" description="WD" evidence="5">
    <location>
        <begin position="207"/>
        <end position="253"/>
    </location>
</feature>
<sequence length="891" mass="93710">MAAEAAPEAARPAKQPRLEAAAEPAEAANVIIQFHSSDGDATGPQLDVPQGVTPAQLEALLNGLLANEEKLPYSFYVEEQELSGELGAHLLKAAISVERALRITYLPQAVFRVRPVARCTASMPGHSEAVLSVTFSPDGRRLASGSGDTTVRLWDLNTQLPQAECKGHRNWVLVVAWSPDAQIIASGDMDGTILLWDPKDGKLLGSCSGHKKWITSLAWEPAHKALPARRFVSGSKDMTVRVWDAATRRCLFSMSSHTMAITAVKWGGEGLIYSASRDCSINVWDAADGKLVRCLKGHGHWVNTLALSSEAALRTGGFDHRGRGPAEPEEARAAAQKRYDEATGGRPERLVSGSDDFTMFLWQPSTGKAHLARLTGHVQLINQVCFSPDGRWVLSASFDKSVKLWDGASGAFVASFRGHVGPVYQVAWSSDSRLFVSGSKDSTLKVWDVRTRKLMVDLPGHADEVFTVDWSPDGASVASGGKDRLVKQLRACAAASPTPAPRQAPTLLRSALREATWDDLFWRDLARAKWGDQVVELRQQAAAAAGARAGGAGAGASGSGAGGGGGAAAAAGGWRAFTARRMNLRSVVRSPMGLGQELYPDPWQHIICCVLCSRTSGGAIIRDTIATFFRLLPTPSAVLDAPDGAITDLIRPLGLQPVRLKAVKSISRDFLATDWEEPSEFCGCGKFVADSWRIFCRGDISGKGVEDKNLRAYVSWARQQAAAGRGGGEVGGEEAAGSGSDGEREGPRRRTAGRAAAAPKDGGARAARAARRGAEAAADPAAVARRTRRGCAAGGDADSGARAAGGAGKGEGEGERKGEGKGKGKSDGGRGAKRRRAADDTECPGDQQRPRGGRGGGKPARGGAAGAPAPRGGGGDGAAAAAQRPRRRGHD</sequence>
<protein>
    <recommendedName>
        <fullName evidence="7">NLE domain-containing protein</fullName>
    </recommendedName>
</protein>
<evidence type="ECO:0000313" key="9">
    <source>
        <dbReference type="Proteomes" id="UP000247498"/>
    </source>
</evidence>
<feature type="repeat" description="WD" evidence="5">
    <location>
        <begin position="165"/>
        <end position="206"/>
    </location>
</feature>
<dbReference type="GO" id="GO:0006281">
    <property type="term" value="P:DNA repair"/>
    <property type="evidence" value="ECO:0007669"/>
    <property type="project" value="InterPro"/>
</dbReference>
<dbReference type="InterPro" id="IPR001632">
    <property type="entry name" value="WD40_G-protein_beta-like"/>
</dbReference>
<dbReference type="InterPro" id="IPR019775">
    <property type="entry name" value="WD40_repeat_CS"/>
</dbReference>
<dbReference type="PRINTS" id="PR00319">
    <property type="entry name" value="GPROTEINB"/>
</dbReference>
<feature type="compositionally biased region" description="Basic and acidic residues" evidence="6">
    <location>
        <begin position="810"/>
        <end position="830"/>
    </location>
</feature>
<dbReference type="InParanoid" id="A0A2V0NRX9"/>
<keyword evidence="2 5" id="KW-0853">WD repeat</keyword>
<dbReference type="OrthoDB" id="10267436at2759"/>
<proteinExistence type="predicted"/>
<evidence type="ECO:0000256" key="4">
    <source>
        <dbReference type="ARBA" id="ARBA00023242"/>
    </source>
</evidence>
<evidence type="ECO:0000259" key="7">
    <source>
        <dbReference type="Pfam" id="PF08154"/>
    </source>
</evidence>
<dbReference type="Proteomes" id="UP000247498">
    <property type="component" value="Unassembled WGS sequence"/>
</dbReference>
<evidence type="ECO:0000256" key="3">
    <source>
        <dbReference type="ARBA" id="ARBA00022737"/>
    </source>
</evidence>
<dbReference type="PROSITE" id="PS00678">
    <property type="entry name" value="WD_REPEATS_1"/>
    <property type="match status" value="1"/>
</dbReference>
<dbReference type="PANTHER" id="PTHR19848">
    <property type="entry name" value="WD40 REPEAT PROTEIN"/>
    <property type="match status" value="1"/>
</dbReference>
<dbReference type="Gene3D" id="1.10.340.30">
    <property type="entry name" value="Hypothetical protein, domain 2"/>
    <property type="match status" value="1"/>
</dbReference>
<dbReference type="Pfam" id="PF08154">
    <property type="entry name" value="NLE"/>
    <property type="match status" value="1"/>
</dbReference>
<dbReference type="PANTHER" id="PTHR19848:SF0">
    <property type="entry name" value="NOTCHLESS PROTEIN HOMOLOG 1"/>
    <property type="match status" value="1"/>
</dbReference>
<dbReference type="GO" id="GO:0003824">
    <property type="term" value="F:catalytic activity"/>
    <property type="evidence" value="ECO:0007669"/>
    <property type="project" value="InterPro"/>
</dbReference>
<dbReference type="PRINTS" id="PR00320">
    <property type="entry name" value="GPROTEINBRPT"/>
</dbReference>
<dbReference type="InterPro" id="IPR012972">
    <property type="entry name" value="NLE"/>
</dbReference>
<gene>
    <name evidence="8" type="ORF">Rsub_02497</name>
</gene>
<feature type="repeat" description="WD" evidence="5">
    <location>
        <begin position="123"/>
        <end position="158"/>
    </location>
</feature>
<feature type="compositionally biased region" description="Gly residues" evidence="6">
    <location>
        <begin position="853"/>
        <end position="877"/>
    </location>
</feature>
<keyword evidence="3" id="KW-0677">Repeat</keyword>
<dbReference type="STRING" id="307507.A0A2V0NRX9"/>
<comment type="subcellular location">
    <subcellularLocation>
        <location evidence="1">Nucleus</location>
        <location evidence="1">Nucleolus</location>
    </subcellularLocation>
</comment>
<evidence type="ECO:0000256" key="1">
    <source>
        <dbReference type="ARBA" id="ARBA00004604"/>
    </source>
</evidence>
<feature type="repeat" description="WD" evidence="5">
    <location>
        <begin position="254"/>
        <end position="294"/>
    </location>
</feature>
<evidence type="ECO:0000256" key="5">
    <source>
        <dbReference type="PROSITE-ProRule" id="PRU00221"/>
    </source>
</evidence>
<dbReference type="CDD" id="cd00200">
    <property type="entry name" value="WD40"/>
    <property type="match status" value="1"/>
</dbReference>
<comment type="caution">
    <text evidence="8">The sequence shown here is derived from an EMBL/GenBank/DDBJ whole genome shotgun (WGS) entry which is preliminary data.</text>
</comment>
<feature type="compositionally biased region" description="Low complexity" evidence="6">
    <location>
        <begin position="775"/>
        <end position="802"/>
    </location>
</feature>
<name>A0A2V0NRX9_9CHLO</name>
<feature type="region of interest" description="Disordered" evidence="6">
    <location>
        <begin position="723"/>
        <end position="891"/>
    </location>
</feature>
<feature type="compositionally biased region" description="Low complexity" evidence="6">
    <location>
        <begin position="753"/>
        <end position="767"/>
    </location>
</feature>
<dbReference type="InterPro" id="IPR020472">
    <property type="entry name" value="WD40_PAC1"/>
</dbReference>
<dbReference type="InterPro" id="IPR036322">
    <property type="entry name" value="WD40_repeat_dom_sf"/>
</dbReference>
<dbReference type="AlphaFoldDB" id="A0A2V0NRX9"/>
<keyword evidence="9" id="KW-1185">Reference proteome</keyword>